<dbReference type="Proteomes" id="UP000778970">
    <property type="component" value="Unassembled WGS sequence"/>
</dbReference>
<comment type="caution">
    <text evidence="3">The sequence shown here is derived from an EMBL/GenBank/DDBJ whole genome shotgun (WGS) entry which is preliminary data.</text>
</comment>
<dbReference type="PANTHER" id="PTHR39338">
    <property type="entry name" value="BLL5662 PROTEIN-RELATED"/>
    <property type="match status" value="1"/>
</dbReference>
<dbReference type="InterPro" id="IPR036465">
    <property type="entry name" value="vWFA_dom_sf"/>
</dbReference>
<protein>
    <submittedName>
        <fullName evidence="3">VWA domain-containing protein</fullName>
    </submittedName>
</protein>
<dbReference type="SUPFAM" id="SSF53300">
    <property type="entry name" value="vWA-like"/>
    <property type="match status" value="1"/>
</dbReference>
<dbReference type="CDD" id="cd00198">
    <property type="entry name" value="vWFA"/>
    <property type="match status" value="1"/>
</dbReference>
<dbReference type="Gene3D" id="3.40.50.410">
    <property type="entry name" value="von Willebrand factor, type A domain"/>
    <property type="match status" value="1"/>
</dbReference>
<keyword evidence="4" id="KW-1185">Reference proteome</keyword>
<evidence type="ECO:0000256" key="1">
    <source>
        <dbReference type="SAM" id="Coils"/>
    </source>
</evidence>
<dbReference type="RefSeq" id="WP_037256176.1">
    <property type="nucleotide sequence ID" value="NZ_NRRE01000026.1"/>
</dbReference>
<dbReference type="EMBL" id="NRRE01000026">
    <property type="protein sequence ID" value="MBK1698039.1"/>
    <property type="molecule type" value="Genomic_DNA"/>
</dbReference>
<reference evidence="3" key="1">
    <citation type="submission" date="2017-08" db="EMBL/GenBank/DDBJ databases">
        <authorList>
            <person name="Imhoff J.F."/>
            <person name="Rahn T."/>
            <person name="Kuenzel S."/>
            <person name="Neulinger S.C."/>
        </authorList>
    </citation>
    <scope>NUCLEOTIDE SEQUENCE</scope>
    <source>
        <strain evidence="3">DSM 9154</strain>
    </source>
</reference>
<dbReference type="InterPro" id="IPR008912">
    <property type="entry name" value="Uncharacterised_CoxE"/>
</dbReference>
<gene>
    <name evidence="3" type="ORF">CKO21_12390</name>
</gene>
<evidence type="ECO:0000313" key="3">
    <source>
        <dbReference type="EMBL" id="MBK1698039.1"/>
    </source>
</evidence>
<dbReference type="Pfam" id="PF05762">
    <property type="entry name" value="VWA_CoxE"/>
    <property type="match status" value="1"/>
</dbReference>
<reference evidence="3" key="2">
    <citation type="journal article" date="2020" name="Microorganisms">
        <title>Osmotic Adaptation and Compatible Solute Biosynthesis of Phototrophic Bacteria as Revealed from Genome Analyses.</title>
        <authorList>
            <person name="Imhoff J.F."/>
            <person name="Rahn T."/>
            <person name="Kunzel S."/>
            <person name="Keller A."/>
            <person name="Neulinger S.C."/>
        </authorList>
    </citation>
    <scope>NUCLEOTIDE SEQUENCE</scope>
    <source>
        <strain evidence="3">DSM 9154</strain>
    </source>
</reference>
<evidence type="ECO:0000313" key="4">
    <source>
        <dbReference type="Proteomes" id="UP000778970"/>
    </source>
</evidence>
<keyword evidence="1" id="KW-0175">Coiled coil</keyword>
<dbReference type="PIRSF" id="PIRSF010256">
    <property type="entry name" value="CoxE_vWa"/>
    <property type="match status" value="1"/>
</dbReference>
<dbReference type="PANTHER" id="PTHR39338:SF6">
    <property type="entry name" value="BLL5662 PROTEIN"/>
    <property type="match status" value="1"/>
</dbReference>
<proteinExistence type="predicted"/>
<dbReference type="InterPro" id="IPR011195">
    <property type="entry name" value="UCP010256"/>
</dbReference>
<name>A0A934V1C9_9PROT</name>
<feature type="coiled-coil region" evidence="1">
    <location>
        <begin position="103"/>
        <end position="130"/>
    </location>
</feature>
<dbReference type="InterPro" id="IPR002035">
    <property type="entry name" value="VWF_A"/>
</dbReference>
<evidence type="ECO:0000259" key="2">
    <source>
        <dbReference type="SMART" id="SM00327"/>
    </source>
</evidence>
<organism evidence="3 4">
    <name type="scientific">Rhodovibrio salinarum</name>
    <dbReference type="NCBI Taxonomy" id="1087"/>
    <lineage>
        <taxon>Bacteria</taxon>
        <taxon>Pseudomonadati</taxon>
        <taxon>Pseudomonadota</taxon>
        <taxon>Alphaproteobacteria</taxon>
        <taxon>Rhodospirillales</taxon>
        <taxon>Rhodovibrionaceae</taxon>
        <taxon>Rhodovibrio</taxon>
    </lineage>
</organism>
<dbReference type="SMART" id="SM00327">
    <property type="entry name" value="VWA"/>
    <property type="match status" value="1"/>
</dbReference>
<accession>A0A934V1C9</accession>
<feature type="domain" description="VWFA" evidence="2">
    <location>
        <begin position="222"/>
        <end position="398"/>
    </location>
</feature>
<sequence length="413" mass="47206">MTDAIAPESHAGDGRLVENLTLFARTLRAAGLPVGPGKVLEALRAVQTVGIERRDDLYWTLHAVFVTRRDQIALFDQAFHLFWRNPKILDRVMQMLLPEFQVAADEEEKRERVKRRLQEAMQQAPGEQQETEKEELELDATLTWSQQDVLRTKDFEQMSNAEMEQAKRAIRDLELPLDLLRTRRYRAARTPGRADMRRTMRAALRSGSGDIPIQWKQQTKRPPPLVLICDISGSMAQYSRMVLHFMHAVTSDRDRVQSFVFGTRLTNITHYLRHKDVDKALEKVGEEVTDWEGGTRIGACLESFNRVWSRRVLGQGATVLLITDGLDRDNAEGLARAVERLHKSCRQLIWLNPLLRYGGYQPKSMGAKAIMPYVDAFRAVHNLESLEDLAQALAKPAGVQQEGLNRWQEMVEA</sequence>
<dbReference type="AlphaFoldDB" id="A0A934V1C9"/>